<dbReference type="SUPFAM" id="SSF69318">
    <property type="entry name" value="Integrin alpha N-terminal domain"/>
    <property type="match status" value="3"/>
</dbReference>
<feature type="signal peptide" evidence="2">
    <location>
        <begin position="1"/>
        <end position="21"/>
    </location>
</feature>
<evidence type="ECO:0000313" key="5">
    <source>
        <dbReference type="Proteomes" id="UP000613030"/>
    </source>
</evidence>
<dbReference type="Pfam" id="PF13517">
    <property type="entry name" value="FG-GAP_3"/>
    <property type="match status" value="5"/>
</dbReference>
<name>A0ABS1KKB2_9BACT</name>
<dbReference type="EMBL" id="JAERRB010000001">
    <property type="protein sequence ID" value="MBL0739677.1"/>
    <property type="molecule type" value="Genomic_DNA"/>
</dbReference>
<evidence type="ECO:0000259" key="3">
    <source>
        <dbReference type="Pfam" id="PF07593"/>
    </source>
</evidence>
<dbReference type="InterPro" id="IPR028994">
    <property type="entry name" value="Integrin_alpha_N"/>
</dbReference>
<evidence type="ECO:0000256" key="2">
    <source>
        <dbReference type="SAM" id="SignalP"/>
    </source>
</evidence>
<feature type="chain" id="PRO_5046148590" evidence="2">
    <location>
        <begin position="22"/>
        <end position="1176"/>
    </location>
</feature>
<keyword evidence="1 2" id="KW-0732">Signal</keyword>
<protein>
    <submittedName>
        <fullName evidence="4">VCBS repeat-containing protein</fullName>
    </submittedName>
</protein>
<comment type="caution">
    <text evidence="4">The sequence shown here is derived from an EMBL/GenBank/DDBJ whole genome shotgun (WGS) entry which is preliminary data.</text>
</comment>
<dbReference type="Pfam" id="PF07593">
    <property type="entry name" value="UnbV_ASPIC"/>
    <property type="match status" value="1"/>
</dbReference>
<dbReference type="RefSeq" id="WP_236675809.1">
    <property type="nucleotide sequence ID" value="NZ_JAERRB010000001.1"/>
</dbReference>
<gene>
    <name evidence="4" type="ORF">JI741_00545</name>
</gene>
<organism evidence="4 5">
    <name type="scientific">Chryseolinea lacunae</name>
    <dbReference type="NCBI Taxonomy" id="2801331"/>
    <lineage>
        <taxon>Bacteria</taxon>
        <taxon>Pseudomonadati</taxon>
        <taxon>Bacteroidota</taxon>
        <taxon>Cytophagia</taxon>
        <taxon>Cytophagales</taxon>
        <taxon>Fulvivirgaceae</taxon>
        <taxon>Chryseolinea</taxon>
    </lineage>
</organism>
<dbReference type="Gene3D" id="2.130.10.130">
    <property type="entry name" value="Integrin alpha, N-terminal"/>
    <property type="match status" value="5"/>
</dbReference>
<dbReference type="PANTHER" id="PTHR16026">
    <property type="entry name" value="CARTILAGE ACIDIC PROTEIN 1"/>
    <property type="match status" value="1"/>
</dbReference>
<dbReference type="PANTHER" id="PTHR16026:SF0">
    <property type="entry name" value="CARTILAGE ACIDIC PROTEIN 1"/>
    <property type="match status" value="1"/>
</dbReference>
<dbReference type="Proteomes" id="UP000613030">
    <property type="component" value="Unassembled WGS sequence"/>
</dbReference>
<dbReference type="InterPro" id="IPR013517">
    <property type="entry name" value="FG-GAP"/>
</dbReference>
<keyword evidence="5" id="KW-1185">Reference proteome</keyword>
<feature type="domain" description="ASPIC/UnbV" evidence="3">
    <location>
        <begin position="532"/>
        <end position="598"/>
    </location>
</feature>
<sequence length="1176" mass="129654">MNGLKKLSFFFVLLLSWCVVTQCTTDSTPPPLLELLPPEHTGIDFSNTLYEDENLNILSFEYFYNGAGVGIGDVNNDGLADVFFAGNMTSNRLYLNKGDLKFEDITTTAGFAAAGKWATGVSMVDVNNDGLLDIYVCYAGPLADPKRRTNELYINNGNNTFTERAQAYGLADTGHTVQAAFFDYDRDGDLDVYLLTNITDKTGPNVIRPKRTKGEMVNTDRLYRNNGNNTFTDVSTQAGVTIEGYGLGVAIADVNNDGWPDVYVSNDYLSNDLLYINNHDGTFTDRMAQHFKHTSYSAMGNDVSDFNNDGQLDVMAVDMLPPDNKRQKMMFGSTNYDRYRSELQYGYTPQFMRNTLQLNDGNDANGQPLFSEIGQLAGVAATDWSWSPLFADLDNDGWKDLLITNGYARDITNRDFVSYRMQEFMQQGNDLSKKKKLLQALTSIDGAHLPVFAFRNNGDLTFSDQSATWGFTIPAYSCGAAYADLDNDGDLDYVTNNINAPAFVFENHADTQTKNNFLRLRPHGPEGNRQAHGLKVTVYQQGDTLQYQQLSPYRGYQSTVEQDLHFGLGKTTTVDSIVAVWPDEKLQVLTNVAANQTLAIDYTNAHKGTSHTHITPAPVFIPVKDRADLAFRHHETEYADFKIQPLLPHKYSENGPGIAVGDVNGDGRDDFFIGGAYNQSGQLFTQHADGSFTQKPLTSKTKYEEDMGVLFFDADNDGDLDLYVVSGGNEFEEGSPYYRDRFYNNDGRGNFILNAKALPADSAAGSCVIAADYDADGDLDLFVGGRSVPHRYPQAGQSFILQNDGGHFTNVTDAVAPGLQQIGMVTAALWTDVDDDQQIDLMLVGEWMGVTIFKNSHGKFQPATGNTAVPPSTGWWNSLQAADVDEDGDTDYILGNLGLNSRYKTSHDQPVSVYVDDFNHDGTPDPLLAHYIQNVNRPAHPRDDLFQQIVQFKKKYPSYATYSEATMETLMAGTNTTPRVFSSETFQSSYLENKGKAGWTLSPLPVQAQFAPVFGMVTDDFDGDNHVDILLSGNAYDTDVLSGRYDAFKGLLLKGDGQGNFTALSPLQSGALIDGNAKGLALLTNPNGTTLALAAQNNDSLKVFKNTRTHRVITIRNSDVAAILTHSNGKKSKQEFYYGSGYLSQSSRRLKIPDDVTAIVILDSQGKSRQADLPKP</sequence>
<reference evidence="4 5" key="1">
    <citation type="submission" date="2021-01" db="EMBL/GenBank/DDBJ databases">
        <title>Chryseolinea sp. Jin1 Genome sequencing and assembly.</title>
        <authorList>
            <person name="Kim I."/>
        </authorList>
    </citation>
    <scope>NUCLEOTIDE SEQUENCE [LARGE SCALE GENOMIC DNA]</scope>
    <source>
        <strain evidence="4 5">Jin1</strain>
    </source>
</reference>
<evidence type="ECO:0000313" key="4">
    <source>
        <dbReference type="EMBL" id="MBL0739677.1"/>
    </source>
</evidence>
<proteinExistence type="predicted"/>
<accession>A0ABS1KKB2</accession>
<dbReference type="InterPro" id="IPR011519">
    <property type="entry name" value="UnbV_ASPIC"/>
</dbReference>
<dbReference type="InterPro" id="IPR027039">
    <property type="entry name" value="Crtac1"/>
</dbReference>
<evidence type="ECO:0000256" key="1">
    <source>
        <dbReference type="ARBA" id="ARBA00022729"/>
    </source>
</evidence>